<dbReference type="EnsemblPlants" id="AVESA.00010b.r2.5DG0969140.1">
    <property type="protein sequence ID" value="AVESA.00010b.r2.5DG0969140.1.CDS"/>
    <property type="gene ID" value="AVESA.00010b.r2.5DG0969140"/>
</dbReference>
<proteinExistence type="predicted"/>
<sequence>MATAGAAVDRLLRRLASDAPRLELPSNMDEDVAYVRRTLSRLQDAVVSVERQYFKMRSEAQDWMRKIKHIASEMEDLLDEFEDRDEMASETSGCVAKVTPFCSSSPFVFLKTRGHRLRLIRRKLDLSAKDSILFNLMQHATSDVQQFDKQEMFNGATVVGRDNDRSTIKSLLLQNGIEGFSIIPLVGLIGSGKTTLARLIFDDQEEGWNFDLRIWVQLGRNLDLREVATDLISQANKTEKTMRQQVDMKNPTQDLQSMKNHLQDILCERSCLLVLDDLYSTNKNQLSELKEMLRSTKSTKIIVTTCSETTAELMHTVPPYKLGPLSEDDCWTIFSGRAFSNENGFNSRLTEIGKQIVKRCKGIPSVAHYLGSIVHNKGENVWLLARDEEIWKLGKRFPTKVDLFSSFKHTYHNMSSVSKSCFVYLSVLSKASAIDMEKLVRQLVALDMLGSNHKTLPDYVLGEMCIQELLSISFLEVTGTSSATCTSHTAYPMLLRVHSLVHDFAKYVAHDDLITLDGRVIPTGLTYDMTFRYGVVTNDTALLVASKGLLNNARALSFKNCKASGLLGDAFSILNHLRVLDLSRCCIVELPACTGHFKHLRYLDVSDLMVEKLPNQMSSLLNLEALDLSKSCLEMLPSFVGKFQKLKYLNLHGCENLKDLPSTLGELQKLEHLNLSCCYKLVNLPESLLKLQELRYLDLSNWTELQQLPHLFGALRSLEYLNLSSCYRLRQLPESLGELYFLQFLNLSSCYELQQLPQSLTDLVNLEVLRLSGCSRLEHLPVSFSNIKGLRILDLACCEKLLVNTETLTSNLEHLKLYGCQRLLTKPGYFGNFPKLKYLDLTQCFPIKNCLESLGSLLNLEYLNISHISLELSEALTKLKRLHTLDITGCGLSKSSNMTLILPGILQRMSSLKFLLTDESWIALSVPQYIHCSVGTDKYFYETDDELVINNLWGSQGSLQIAARANLQDRTKLRFLKLKWATILQSNEDNNIYEAIEKLQPHHSLSHLELFGYNGSSFPCWISNVQNHPLNLVSLRLCHLKNCEMLPPLGHLPKLRHLYVEDMPKINNVTMDLRGLQQPLRELTSLHLQSLQNMEQWWIVSTNGEGEFMFPVLRELSVESCPKLLFKPSIPKCAKYSIKNSDMILSSEEPLGPSSSPAPLIVEISNCTVPCSTLVWLQSLGTLQEMKIYGKMEDFSPNQTNQQPHSFSYTPKEDDSSTDKIDYSSELPEISTHLVDKESTPKDGQQISTLSSQDESQMSSFPELTAGIPSLSSYIQGMLLYREMLVEPIKLADLVANKAGNATWFRMECSELKNLAERLSVLLDQAAQMELYERPARRIIASIVQGLDKASALAAQCHHGQYSLRRVFTRNLATIFRSTIASLHTACEDIKWLIRISSPHTDSDQYEEEMFGLPNIAEREPILFLIWVYIAQLHSGNLTRRADSAAHLACLAQDNLHFGKLIIEEDGVAPLLKLLNEGNEAGKEAAALALGLLGRDEETADTLILKGVLIGFKTALQDPSIRVRNTVTEAIKLLIPQYNPGSDLETEPGRSSYKAGTLGVGDDGLKYTDLEKSGCLSNIIT</sequence>
<reference evidence="1" key="1">
    <citation type="submission" date="2021-05" db="EMBL/GenBank/DDBJ databases">
        <authorList>
            <person name="Scholz U."/>
            <person name="Mascher M."/>
            <person name="Fiebig A."/>
        </authorList>
    </citation>
    <scope>NUCLEOTIDE SEQUENCE [LARGE SCALE GENOMIC DNA]</scope>
</reference>
<keyword evidence="2" id="KW-1185">Reference proteome</keyword>
<organism evidence="1 2">
    <name type="scientific">Avena sativa</name>
    <name type="common">Oat</name>
    <dbReference type="NCBI Taxonomy" id="4498"/>
    <lineage>
        <taxon>Eukaryota</taxon>
        <taxon>Viridiplantae</taxon>
        <taxon>Streptophyta</taxon>
        <taxon>Embryophyta</taxon>
        <taxon>Tracheophyta</taxon>
        <taxon>Spermatophyta</taxon>
        <taxon>Magnoliopsida</taxon>
        <taxon>Liliopsida</taxon>
        <taxon>Poales</taxon>
        <taxon>Poaceae</taxon>
        <taxon>BOP clade</taxon>
        <taxon>Pooideae</taxon>
        <taxon>Poodae</taxon>
        <taxon>Poeae</taxon>
        <taxon>Poeae Chloroplast Group 1 (Aveneae type)</taxon>
        <taxon>Aveninae</taxon>
        <taxon>Avena</taxon>
    </lineage>
</organism>
<protein>
    <submittedName>
        <fullName evidence="1">Uncharacterized protein</fullName>
    </submittedName>
</protein>
<reference evidence="1" key="2">
    <citation type="submission" date="2025-09" db="UniProtKB">
        <authorList>
            <consortium name="EnsemblPlants"/>
        </authorList>
    </citation>
    <scope>IDENTIFICATION</scope>
</reference>
<accession>A0ACD5YIW9</accession>
<evidence type="ECO:0000313" key="1">
    <source>
        <dbReference type="EnsemblPlants" id="AVESA.00010b.r2.5DG0969140.1.CDS"/>
    </source>
</evidence>
<name>A0ACD5YIW9_AVESA</name>
<evidence type="ECO:0000313" key="2">
    <source>
        <dbReference type="Proteomes" id="UP001732700"/>
    </source>
</evidence>
<dbReference type="Proteomes" id="UP001732700">
    <property type="component" value="Chromosome 5D"/>
</dbReference>